<dbReference type="Gene3D" id="3.40.190.10">
    <property type="entry name" value="Periplasmic binding protein-like II"/>
    <property type="match status" value="2"/>
</dbReference>
<dbReference type="Proteomes" id="UP001596481">
    <property type="component" value="Unassembled WGS sequence"/>
</dbReference>
<protein>
    <submittedName>
        <fullName evidence="5">Extracellular solute-binding protein</fullName>
    </submittedName>
</protein>
<sequence length="461" mass="49072">MTNNLPDEDGLSRRTYLKLTGGVGSAALIAGCSGNSGGGDGTTEATESTEDSSGDSETTEQSGGDDSESEYNALEIQHWWTGGDGGAAIQALLEGFKEAHPEIEVTENPVAGGAGQNLHAVIKKRILNNNPPSTWQAWPGANLQPYTEASKLEDISESVWSQNDMQSAYLEGPKNAASPAGTLVSVPLNIHRLNNLFYNVSVLEDAGVDPSSIGSPSDLVNALSKVDEAGYVGMAQQTKSAWSTGQLWAQVLLGEYGADVYADVTGGNVEANADAVRDSLDLVKQYSQYYPNDAGSISWQDANSKVIEGDAAFFHQGDWAAGMYRGQDGFEYESDWGHVPFPGTDGIYALNMDSFPMPANNPSPEATKKFLQYVGSVDAQERFNPKKGSIPPRTDVPKDAFGPFLQNQMDDFANSEAQPLSIQHGLAVSPDALTAFGDAMSSFISGYDVDAAYEDVKAAFE</sequence>
<dbReference type="AlphaFoldDB" id="A0ABD5Z9M0"/>
<dbReference type="EMBL" id="JBHTAA010000001">
    <property type="protein sequence ID" value="MFC7201930.1"/>
    <property type="molecule type" value="Genomic_DNA"/>
</dbReference>
<dbReference type="PANTHER" id="PTHR30061">
    <property type="entry name" value="MALTOSE-BINDING PERIPLASMIC PROTEIN"/>
    <property type="match status" value="1"/>
</dbReference>
<feature type="compositionally biased region" description="Acidic residues" evidence="4">
    <location>
        <begin position="47"/>
        <end position="69"/>
    </location>
</feature>
<evidence type="ECO:0000313" key="5">
    <source>
        <dbReference type="EMBL" id="MFC7201930.1"/>
    </source>
</evidence>
<reference evidence="5 6" key="1">
    <citation type="journal article" date="2019" name="Int. J. Syst. Evol. Microbiol.">
        <title>The Global Catalogue of Microorganisms (GCM) 10K type strain sequencing project: providing services to taxonomists for standard genome sequencing and annotation.</title>
        <authorList>
            <consortium name="The Broad Institute Genomics Platform"/>
            <consortium name="The Broad Institute Genome Sequencing Center for Infectious Disease"/>
            <person name="Wu L."/>
            <person name="Ma J."/>
        </authorList>
    </citation>
    <scope>NUCLEOTIDE SEQUENCE [LARGE SCALE GENOMIC DNA]</scope>
    <source>
        <strain evidence="5 6">DSM 29988</strain>
    </source>
</reference>
<proteinExistence type="inferred from homology"/>
<organism evidence="5 6">
    <name type="scientific">Haloferax namakaokahaiae</name>
    <dbReference type="NCBI Taxonomy" id="1748331"/>
    <lineage>
        <taxon>Archaea</taxon>
        <taxon>Methanobacteriati</taxon>
        <taxon>Methanobacteriota</taxon>
        <taxon>Stenosarchaea group</taxon>
        <taxon>Halobacteria</taxon>
        <taxon>Halobacteriales</taxon>
        <taxon>Haloferacaceae</taxon>
        <taxon>Haloferax</taxon>
    </lineage>
</organism>
<dbReference type="Pfam" id="PF01547">
    <property type="entry name" value="SBP_bac_1"/>
    <property type="match status" value="1"/>
</dbReference>
<evidence type="ECO:0000256" key="1">
    <source>
        <dbReference type="ARBA" id="ARBA00008520"/>
    </source>
</evidence>
<evidence type="ECO:0000256" key="2">
    <source>
        <dbReference type="ARBA" id="ARBA00022448"/>
    </source>
</evidence>
<evidence type="ECO:0000313" key="6">
    <source>
        <dbReference type="Proteomes" id="UP001596481"/>
    </source>
</evidence>
<gene>
    <name evidence="5" type="ORF">ACFQJC_00230</name>
</gene>
<name>A0ABD5Z9M0_9EURY</name>
<feature type="region of interest" description="Disordered" evidence="4">
    <location>
        <begin position="30"/>
        <end position="69"/>
    </location>
</feature>
<evidence type="ECO:0000256" key="3">
    <source>
        <dbReference type="ARBA" id="ARBA00022729"/>
    </source>
</evidence>
<keyword evidence="3" id="KW-0732">Signal</keyword>
<dbReference type="PANTHER" id="PTHR30061:SF50">
    <property type="entry name" value="MALTOSE_MALTODEXTRIN-BINDING PERIPLASMIC PROTEIN"/>
    <property type="match status" value="1"/>
</dbReference>
<dbReference type="InterPro" id="IPR006059">
    <property type="entry name" value="SBP"/>
</dbReference>
<accession>A0ABD5Z9M0</accession>
<keyword evidence="6" id="KW-1185">Reference proteome</keyword>
<dbReference type="PROSITE" id="PS51318">
    <property type="entry name" value="TAT"/>
    <property type="match status" value="1"/>
</dbReference>
<dbReference type="SUPFAM" id="SSF53850">
    <property type="entry name" value="Periplasmic binding protein-like II"/>
    <property type="match status" value="1"/>
</dbReference>
<dbReference type="RefSeq" id="WP_390221231.1">
    <property type="nucleotide sequence ID" value="NZ_JBHTAA010000001.1"/>
</dbReference>
<evidence type="ECO:0000256" key="4">
    <source>
        <dbReference type="SAM" id="MobiDB-lite"/>
    </source>
</evidence>
<comment type="caution">
    <text evidence="5">The sequence shown here is derived from an EMBL/GenBank/DDBJ whole genome shotgun (WGS) entry which is preliminary data.</text>
</comment>
<dbReference type="InterPro" id="IPR006311">
    <property type="entry name" value="TAT_signal"/>
</dbReference>
<keyword evidence="2" id="KW-0813">Transport</keyword>
<comment type="similarity">
    <text evidence="1">Belongs to the bacterial solute-binding protein 1 family.</text>
</comment>